<comment type="caution">
    <text evidence="2">The sequence shown here is derived from an EMBL/GenBank/DDBJ whole genome shotgun (WGS) entry which is preliminary data.</text>
</comment>
<dbReference type="EMBL" id="PPUT01000001">
    <property type="protein sequence ID" value="RDC46959.1"/>
    <property type="molecule type" value="Genomic_DNA"/>
</dbReference>
<dbReference type="GO" id="GO:0009390">
    <property type="term" value="C:dimethyl sulfoxide reductase complex"/>
    <property type="evidence" value="ECO:0007669"/>
    <property type="project" value="TreeGrafter"/>
</dbReference>
<dbReference type="PANTHER" id="PTHR38095">
    <property type="entry name" value="ANAEROBIC DIMETHYL SULFOXIDE REDUCTASE CHAIN YNFH"/>
    <property type="match status" value="1"/>
</dbReference>
<dbReference type="InterPro" id="IPR007059">
    <property type="entry name" value="DmsC"/>
</dbReference>
<dbReference type="RefSeq" id="WP_114548196.1">
    <property type="nucleotide sequence ID" value="NZ_DBGDPA010000039.1"/>
</dbReference>
<evidence type="ECO:0000313" key="3">
    <source>
        <dbReference type="Proteomes" id="UP000253805"/>
    </source>
</evidence>
<dbReference type="GO" id="GO:0009389">
    <property type="term" value="F:dimethyl sulfoxide reductase activity"/>
    <property type="evidence" value="ECO:0007669"/>
    <property type="project" value="TreeGrafter"/>
</dbReference>
<dbReference type="AlphaFoldDB" id="A0A369P722"/>
<feature type="transmembrane region" description="Helical" evidence="1">
    <location>
        <begin position="6"/>
        <end position="29"/>
    </location>
</feature>
<feature type="transmembrane region" description="Helical" evidence="1">
    <location>
        <begin position="50"/>
        <end position="71"/>
    </location>
</feature>
<feature type="transmembrane region" description="Helical" evidence="1">
    <location>
        <begin position="227"/>
        <end position="249"/>
    </location>
</feature>
<feature type="transmembrane region" description="Helical" evidence="1">
    <location>
        <begin position="121"/>
        <end position="140"/>
    </location>
</feature>
<keyword evidence="1" id="KW-0812">Transmembrane</keyword>
<protein>
    <submittedName>
        <fullName evidence="2">DMSO reductase</fullName>
    </submittedName>
</protein>
<feature type="transmembrane region" description="Helical" evidence="1">
    <location>
        <begin position="91"/>
        <end position="109"/>
    </location>
</feature>
<name>A0A369P722_9ACTN</name>
<organism evidence="2 3">
    <name type="scientific">Adlercreutzia equolifaciens subsp. celatus</name>
    <dbReference type="NCBI Taxonomy" id="394340"/>
    <lineage>
        <taxon>Bacteria</taxon>
        <taxon>Bacillati</taxon>
        <taxon>Actinomycetota</taxon>
        <taxon>Coriobacteriia</taxon>
        <taxon>Eggerthellales</taxon>
        <taxon>Eggerthellaceae</taxon>
        <taxon>Adlercreutzia</taxon>
    </lineage>
</organism>
<dbReference type="GO" id="GO:0005886">
    <property type="term" value="C:plasma membrane"/>
    <property type="evidence" value="ECO:0007669"/>
    <property type="project" value="TreeGrafter"/>
</dbReference>
<feature type="transmembrane region" description="Helical" evidence="1">
    <location>
        <begin position="152"/>
        <end position="176"/>
    </location>
</feature>
<dbReference type="Pfam" id="PF04976">
    <property type="entry name" value="DmsC"/>
    <property type="match status" value="1"/>
</dbReference>
<feature type="transmembrane region" description="Helical" evidence="1">
    <location>
        <begin position="301"/>
        <end position="321"/>
    </location>
</feature>
<dbReference type="GO" id="GO:0019645">
    <property type="term" value="P:anaerobic electron transport chain"/>
    <property type="evidence" value="ECO:0007669"/>
    <property type="project" value="InterPro"/>
</dbReference>
<dbReference type="Proteomes" id="UP000253805">
    <property type="component" value="Unassembled WGS sequence"/>
</dbReference>
<accession>A0A369P722</accession>
<keyword evidence="1" id="KW-0472">Membrane</keyword>
<evidence type="ECO:0000313" key="2">
    <source>
        <dbReference type="EMBL" id="RDC46959.1"/>
    </source>
</evidence>
<proteinExistence type="predicted"/>
<sequence length="330" mass="34207">MDGFSVALSEITLVLFTTLAPSGAVAYLLMSLPVLSGRAAGDTARRLNQLTCLPLLVAMVGLVASATHLGNPANALYVFTGVGRSPLSTEVFAAVIFLALAGVYWLYSFAEHPRVGLQRGLLAAIDVAIVAFVSSVAFAYNVDTIVTWSLPLVPASLILNALFGGPLLALAGFALASRGLGAASTAELPIAYAAPEGASKAHVEPRKASKAQPTAARVFPSRRGARILLTLATAACAANVAVYAVLGFQLQGIENELVSVADLVAGYPVYLAAFAVLAASALAFAWCAAIKRELRQSPAPLVVASVLAFVAIFLMRFTFYMSHLTVGLGV</sequence>
<keyword evidence="1" id="KW-1133">Transmembrane helix</keyword>
<evidence type="ECO:0000256" key="1">
    <source>
        <dbReference type="SAM" id="Phobius"/>
    </source>
</evidence>
<dbReference type="PANTHER" id="PTHR38095:SF1">
    <property type="entry name" value="ANAEROBIC DIMETHYL SULFOXIDE REDUCTASE CHAIN YNFH"/>
    <property type="match status" value="1"/>
</dbReference>
<reference evidence="2 3" key="1">
    <citation type="journal article" date="2018" name="Elife">
        <title>Discovery and characterization of a prevalent human gut bacterial enzyme sufficient for the inactivation of a family of plant toxins.</title>
        <authorList>
            <person name="Koppel N."/>
            <person name="Bisanz J.E."/>
            <person name="Pandelia M.E."/>
            <person name="Turnbaugh P.J."/>
            <person name="Balskus E.P."/>
        </authorList>
    </citation>
    <scope>NUCLEOTIDE SEQUENCE [LARGE SCALE GENOMIC DNA]</scope>
    <source>
        <strain evidence="2 3">OB21 GAM 11</strain>
    </source>
</reference>
<feature type="transmembrane region" description="Helical" evidence="1">
    <location>
        <begin position="269"/>
        <end position="289"/>
    </location>
</feature>
<gene>
    <name evidence="2" type="ORF">C1850_00490</name>
</gene>